<comment type="caution">
    <text evidence="1">The sequence shown here is derived from an EMBL/GenBank/DDBJ whole genome shotgun (WGS) entry which is preliminary data.</text>
</comment>
<accession>A0A2R6NIK8</accession>
<dbReference type="Proteomes" id="UP000186601">
    <property type="component" value="Unassembled WGS sequence"/>
</dbReference>
<organism evidence="1 2">
    <name type="scientific">Hermanssonia centrifuga</name>
    <dbReference type="NCBI Taxonomy" id="98765"/>
    <lineage>
        <taxon>Eukaryota</taxon>
        <taxon>Fungi</taxon>
        <taxon>Dikarya</taxon>
        <taxon>Basidiomycota</taxon>
        <taxon>Agaricomycotina</taxon>
        <taxon>Agaricomycetes</taxon>
        <taxon>Polyporales</taxon>
        <taxon>Meruliaceae</taxon>
        <taxon>Hermanssonia</taxon>
    </lineage>
</organism>
<dbReference type="EMBL" id="MLYV02001206">
    <property type="protein sequence ID" value="PSR72190.1"/>
    <property type="molecule type" value="Genomic_DNA"/>
</dbReference>
<dbReference type="AlphaFoldDB" id="A0A2R6NIK8"/>
<keyword evidence="2" id="KW-1185">Reference proteome</keyword>
<protein>
    <submittedName>
        <fullName evidence="1">Uncharacterized protein</fullName>
    </submittedName>
</protein>
<name>A0A2R6NIK8_9APHY</name>
<gene>
    <name evidence="1" type="ORF">PHLCEN_2v11929</name>
</gene>
<evidence type="ECO:0000313" key="2">
    <source>
        <dbReference type="Proteomes" id="UP000186601"/>
    </source>
</evidence>
<reference evidence="1 2" key="1">
    <citation type="submission" date="2018-02" db="EMBL/GenBank/DDBJ databases">
        <title>Genome sequence of the basidiomycete white-rot fungus Phlebia centrifuga.</title>
        <authorList>
            <person name="Granchi Z."/>
            <person name="Peng M."/>
            <person name="de Vries R.P."/>
            <person name="Hilden K."/>
            <person name="Makela M.R."/>
            <person name="Grigoriev I."/>
            <person name="Riley R."/>
        </authorList>
    </citation>
    <scope>NUCLEOTIDE SEQUENCE [LARGE SCALE GENOMIC DNA]</scope>
    <source>
        <strain evidence="1 2">FBCC195</strain>
    </source>
</reference>
<proteinExistence type="predicted"/>
<evidence type="ECO:0000313" key="1">
    <source>
        <dbReference type="EMBL" id="PSR72190.1"/>
    </source>
</evidence>
<sequence>MYKSQILSYPSDKMIFECAFDHLMQDIRQQKLMDISTWEPNGKRLMTLGIK</sequence>